<keyword evidence="11 12" id="KW-0546">Nucleotide metabolism</keyword>
<comment type="catalytic activity">
    <reaction evidence="12 15">
        <text>a 2'-deoxyribonucleoside 5'-diphosphate + ATP = a 2'-deoxyribonucleoside 5'-triphosphate + ADP</text>
        <dbReference type="Rhea" id="RHEA:44640"/>
        <dbReference type="ChEBI" id="CHEBI:30616"/>
        <dbReference type="ChEBI" id="CHEBI:61560"/>
        <dbReference type="ChEBI" id="CHEBI:73316"/>
        <dbReference type="ChEBI" id="CHEBI:456216"/>
        <dbReference type="EC" id="2.7.4.6"/>
    </reaction>
</comment>
<dbReference type="Gene3D" id="3.30.70.141">
    <property type="entry name" value="Nucleoside diphosphate kinase-like domain"/>
    <property type="match status" value="1"/>
</dbReference>
<comment type="catalytic activity">
    <reaction evidence="12">
        <text>a ribonucleoside 5'-diphosphate + ATP = a ribonucleoside 5'-triphosphate + ADP</text>
        <dbReference type="Rhea" id="RHEA:18113"/>
        <dbReference type="ChEBI" id="CHEBI:30616"/>
        <dbReference type="ChEBI" id="CHEBI:57930"/>
        <dbReference type="ChEBI" id="CHEBI:61557"/>
        <dbReference type="ChEBI" id="CHEBI:456216"/>
        <dbReference type="EC" id="2.7.4.6"/>
    </reaction>
</comment>
<dbReference type="PRINTS" id="PR01243">
    <property type="entry name" value="NUCDPKINASE"/>
</dbReference>
<evidence type="ECO:0000256" key="7">
    <source>
        <dbReference type="ARBA" id="ARBA00022741"/>
    </source>
</evidence>
<feature type="binding site" evidence="12 13">
    <location>
        <position position="5"/>
    </location>
    <ligand>
        <name>ATP</name>
        <dbReference type="ChEBI" id="CHEBI:30616"/>
    </ligand>
</feature>
<keyword evidence="10 12" id="KW-0460">Magnesium</keyword>
<accession>A0AAN1XYL7</accession>
<dbReference type="EMBL" id="AP025523">
    <property type="protein sequence ID" value="BDE07786.1"/>
    <property type="molecule type" value="Genomic_DNA"/>
</dbReference>
<evidence type="ECO:0000256" key="14">
    <source>
        <dbReference type="RuleBase" id="RU004011"/>
    </source>
</evidence>
<evidence type="ECO:0000256" key="11">
    <source>
        <dbReference type="ARBA" id="ARBA00023080"/>
    </source>
</evidence>
<keyword evidence="5 12" id="KW-0808">Transferase</keyword>
<dbReference type="GO" id="GO:0006183">
    <property type="term" value="P:GTP biosynthetic process"/>
    <property type="evidence" value="ECO:0007669"/>
    <property type="project" value="UniProtKB-UniRule"/>
</dbReference>
<dbReference type="GO" id="GO:0005524">
    <property type="term" value="F:ATP binding"/>
    <property type="evidence" value="ECO:0007669"/>
    <property type="project" value="UniProtKB-UniRule"/>
</dbReference>
<evidence type="ECO:0000256" key="3">
    <source>
        <dbReference type="ARBA" id="ARBA00012966"/>
    </source>
</evidence>
<comment type="cofactor">
    <cofactor evidence="1 12">
        <name>Mg(2+)</name>
        <dbReference type="ChEBI" id="CHEBI:18420"/>
    </cofactor>
</comment>
<feature type="binding site" evidence="12 13">
    <location>
        <position position="98"/>
    </location>
    <ligand>
        <name>ATP</name>
        <dbReference type="ChEBI" id="CHEBI:30616"/>
    </ligand>
</feature>
<dbReference type="GO" id="GO:0006241">
    <property type="term" value="P:CTP biosynthetic process"/>
    <property type="evidence" value="ECO:0007669"/>
    <property type="project" value="UniProtKB-UniRule"/>
</dbReference>
<dbReference type="CDD" id="cd04413">
    <property type="entry name" value="NDPk_I"/>
    <property type="match status" value="1"/>
</dbReference>
<evidence type="ECO:0000256" key="2">
    <source>
        <dbReference type="ARBA" id="ARBA00008142"/>
    </source>
</evidence>
<sequence length="146" mass="15931">MILAKADAVVRGLVGEILARFERRGYTILGLKLMHVTQDQAKRHYAEHDGKPFFPGLVDYITATPIVAMVIEGEDAIEGCRATIGATNPIKATPGTIRGDYGQTIGRNLAHGSDSPESAQREVAIFFNDQELFPRAHVLGDWISAK</sequence>
<dbReference type="FunFam" id="3.30.70.141:FF:000003">
    <property type="entry name" value="Nucleoside diphosphate kinase"/>
    <property type="match status" value="1"/>
</dbReference>
<name>A0AAN1XYL7_UNVUL</name>
<feature type="binding site" evidence="12 13">
    <location>
        <position position="108"/>
    </location>
    <ligand>
        <name>ATP</name>
        <dbReference type="ChEBI" id="CHEBI:30616"/>
    </ligand>
</feature>
<evidence type="ECO:0000256" key="10">
    <source>
        <dbReference type="ARBA" id="ARBA00022842"/>
    </source>
</evidence>
<keyword evidence="12" id="KW-0597">Phosphoprotein</keyword>
<keyword evidence="8 12" id="KW-0418">Kinase</keyword>
<dbReference type="InterPro" id="IPR034907">
    <property type="entry name" value="NDK-like_dom"/>
</dbReference>
<dbReference type="InterPro" id="IPR023005">
    <property type="entry name" value="Nucleoside_diP_kinase_AS"/>
</dbReference>
<dbReference type="EC" id="2.7.4.6" evidence="3 12"/>
<evidence type="ECO:0000259" key="16">
    <source>
        <dbReference type="SMART" id="SM00562"/>
    </source>
</evidence>
<comment type="subcellular location">
    <subcellularLocation>
        <location evidence="12">Cytoplasm</location>
    </subcellularLocation>
</comment>
<dbReference type="GO" id="GO:0004550">
    <property type="term" value="F:nucleoside diphosphate kinase activity"/>
    <property type="evidence" value="ECO:0007669"/>
    <property type="project" value="UniProtKB-UniRule"/>
</dbReference>
<keyword evidence="7 12" id="KW-0547">Nucleotide-binding</keyword>
<dbReference type="NCBIfam" id="NF001908">
    <property type="entry name" value="PRK00668.1"/>
    <property type="match status" value="1"/>
</dbReference>
<comment type="function">
    <text evidence="12">Major role in the synthesis of nucleoside triphosphates other than ATP. The ATP gamma phosphate is transferred to the NDP beta phosphate via a ping-pong mechanism, using a phosphorylated active-site intermediate.</text>
</comment>
<dbReference type="AlphaFoldDB" id="A0AAN1XYL7"/>
<keyword evidence="6 12" id="KW-0479">Metal-binding</keyword>
<evidence type="ECO:0000256" key="8">
    <source>
        <dbReference type="ARBA" id="ARBA00022777"/>
    </source>
</evidence>
<dbReference type="PROSITE" id="PS51374">
    <property type="entry name" value="NDPK_LIKE"/>
    <property type="match status" value="1"/>
</dbReference>
<evidence type="ECO:0000256" key="1">
    <source>
        <dbReference type="ARBA" id="ARBA00001946"/>
    </source>
</evidence>
<gene>
    <name evidence="12 17" type="primary">ndk</name>
    <name evidence="17" type="ORF">WPS_30620</name>
</gene>
<dbReference type="InterPro" id="IPR036850">
    <property type="entry name" value="NDK-like_dom_sf"/>
</dbReference>
<keyword evidence="12" id="KW-0963">Cytoplasm</keyword>
<feature type="binding site" evidence="12 13">
    <location>
        <position position="87"/>
    </location>
    <ligand>
        <name>ATP</name>
        <dbReference type="ChEBI" id="CHEBI:30616"/>
    </ligand>
</feature>
<dbReference type="GO" id="GO:0005737">
    <property type="term" value="C:cytoplasm"/>
    <property type="evidence" value="ECO:0007669"/>
    <property type="project" value="UniProtKB-SubCell"/>
</dbReference>
<keyword evidence="9 12" id="KW-0067">ATP-binding</keyword>
<dbReference type="GO" id="GO:0006228">
    <property type="term" value="P:UTP biosynthetic process"/>
    <property type="evidence" value="ECO:0007669"/>
    <property type="project" value="UniProtKB-UniRule"/>
</dbReference>
<dbReference type="Pfam" id="PF00334">
    <property type="entry name" value="NDK"/>
    <property type="match status" value="1"/>
</dbReference>
<feature type="binding site" evidence="12 13">
    <location>
        <position position="53"/>
    </location>
    <ligand>
        <name>ATP</name>
        <dbReference type="ChEBI" id="CHEBI:30616"/>
    </ligand>
</feature>
<evidence type="ECO:0000256" key="5">
    <source>
        <dbReference type="ARBA" id="ARBA00022679"/>
    </source>
</evidence>
<dbReference type="HAMAP" id="MF_00451">
    <property type="entry name" value="NDP_kinase"/>
    <property type="match status" value="1"/>
</dbReference>
<dbReference type="InterPro" id="IPR001564">
    <property type="entry name" value="Nucleoside_diP_kinase"/>
</dbReference>
<dbReference type="Proteomes" id="UP001317532">
    <property type="component" value="Chromosome"/>
</dbReference>
<dbReference type="SUPFAM" id="SSF54919">
    <property type="entry name" value="Nucleoside diphosphate kinase, NDK"/>
    <property type="match status" value="1"/>
</dbReference>
<feature type="active site" description="Pros-phosphohistidine intermediate" evidence="12 13">
    <location>
        <position position="111"/>
    </location>
</feature>
<protein>
    <recommendedName>
        <fullName evidence="4 12">Nucleoside diphosphate kinase</fullName>
        <shortName evidence="12">NDK</shortName>
        <shortName evidence="12">NDP kinase</shortName>
        <ecNumber evidence="3 12">2.7.4.6</ecNumber>
    </recommendedName>
    <alternativeName>
        <fullName evidence="12">Nucleoside-2-P kinase</fullName>
    </alternativeName>
</protein>
<feature type="domain" description="Nucleoside diphosphate kinase-like" evidence="16">
    <location>
        <begin position="2"/>
        <end position="134"/>
    </location>
</feature>
<evidence type="ECO:0000256" key="9">
    <source>
        <dbReference type="ARBA" id="ARBA00022840"/>
    </source>
</evidence>
<dbReference type="PANTHER" id="PTHR11349">
    <property type="entry name" value="NUCLEOSIDE DIPHOSPHATE KINASE"/>
    <property type="match status" value="1"/>
</dbReference>
<evidence type="ECO:0000256" key="4">
    <source>
        <dbReference type="ARBA" id="ARBA00017632"/>
    </source>
</evidence>
<evidence type="ECO:0000256" key="6">
    <source>
        <dbReference type="ARBA" id="ARBA00022723"/>
    </source>
</evidence>
<evidence type="ECO:0000256" key="12">
    <source>
        <dbReference type="HAMAP-Rule" id="MF_00451"/>
    </source>
</evidence>
<comment type="subunit">
    <text evidence="12">Homotetramer.</text>
</comment>
<proteinExistence type="inferred from homology"/>
<dbReference type="PROSITE" id="PS00469">
    <property type="entry name" value="NDPK"/>
    <property type="match status" value="1"/>
</dbReference>
<organism evidence="17 18">
    <name type="scientific">Vulcanimicrobium alpinum</name>
    <dbReference type="NCBI Taxonomy" id="3016050"/>
    <lineage>
        <taxon>Bacteria</taxon>
        <taxon>Bacillati</taxon>
        <taxon>Vulcanimicrobiota</taxon>
        <taxon>Vulcanimicrobiia</taxon>
        <taxon>Vulcanimicrobiales</taxon>
        <taxon>Vulcanimicrobiaceae</taxon>
        <taxon>Vulcanimicrobium</taxon>
    </lineage>
</organism>
<dbReference type="KEGG" id="vab:WPS_30620"/>
<evidence type="ECO:0000256" key="15">
    <source>
        <dbReference type="RuleBase" id="RU004013"/>
    </source>
</evidence>
<keyword evidence="18" id="KW-1185">Reference proteome</keyword>
<evidence type="ECO:0000313" key="18">
    <source>
        <dbReference type="Proteomes" id="UP001317532"/>
    </source>
</evidence>
<evidence type="ECO:0000313" key="17">
    <source>
        <dbReference type="EMBL" id="BDE07786.1"/>
    </source>
</evidence>
<dbReference type="SMART" id="SM00562">
    <property type="entry name" value="NDK"/>
    <property type="match status" value="1"/>
</dbReference>
<evidence type="ECO:0000256" key="13">
    <source>
        <dbReference type="PROSITE-ProRule" id="PRU00706"/>
    </source>
</evidence>
<feature type="binding site" evidence="12 13">
    <location>
        <position position="81"/>
    </location>
    <ligand>
        <name>ATP</name>
        <dbReference type="ChEBI" id="CHEBI:30616"/>
    </ligand>
</feature>
<dbReference type="GO" id="GO:0046872">
    <property type="term" value="F:metal ion binding"/>
    <property type="evidence" value="ECO:0007669"/>
    <property type="project" value="UniProtKB-KW"/>
</dbReference>
<comment type="similarity">
    <text evidence="2 12 13 14">Belongs to the NDK family.</text>
</comment>
<reference evidence="17 18" key="1">
    <citation type="journal article" date="2022" name="ISME Commun">
        <title>Vulcanimicrobium alpinus gen. nov. sp. nov., the first cultivated representative of the candidate phylum 'Eremiobacterota', is a metabolically versatile aerobic anoxygenic phototroph.</title>
        <authorList>
            <person name="Yabe S."/>
            <person name="Muto K."/>
            <person name="Abe K."/>
            <person name="Yokota A."/>
            <person name="Staudigel H."/>
            <person name="Tebo B.M."/>
        </authorList>
    </citation>
    <scope>NUCLEOTIDE SEQUENCE [LARGE SCALE GENOMIC DNA]</scope>
    <source>
        <strain evidence="17 18">WC8-2</strain>
    </source>
</reference>